<evidence type="ECO:0000313" key="6">
    <source>
        <dbReference type="Proteomes" id="UP000319462"/>
    </source>
</evidence>
<feature type="compositionally biased region" description="Basic and acidic residues" evidence="3">
    <location>
        <begin position="45"/>
        <end position="76"/>
    </location>
</feature>
<dbReference type="AlphaFoldDB" id="A0A3P3Z0T4"/>
<dbReference type="GO" id="GO:0003713">
    <property type="term" value="F:transcription coactivator activity"/>
    <property type="evidence" value="ECO:0007669"/>
    <property type="project" value="TreeGrafter"/>
</dbReference>
<name>A0A3P3Z0T4_LEIBR</name>
<keyword evidence="2" id="KW-0175">Coiled coil</keyword>
<dbReference type="EMBL" id="LS997612">
    <property type="protein sequence ID" value="SYZ63855.1"/>
    <property type="molecule type" value="Genomic_DNA"/>
</dbReference>
<evidence type="ECO:0000256" key="2">
    <source>
        <dbReference type="ARBA" id="ARBA00023054"/>
    </source>
</evidence>
<dbReference type="InterPro" id="IPR010422">
    <property type="entry name" value="Ccdc124/Oxs1"/>
</dbReference>
<dbReference type="PANTHER" id="PTHR21680:SF0">
    <property type="entry name" value="COILED-COIL DOMAIN-CONTAINING PROTEIN 124"/>
    <property type="match status" value="1"/>
</dbReference>
<feature type="region of interest" description="Disordered" evidence="3">
    <location>
        <begin position="250"/>
        <end position="278"/>
    </location>
</feature>
<proteinExistence type="inferred from homology"/>
<dbReference type="RefSeq" id="XP_001563177.1">
    <property type="nucleotide sequence ID" value="XM_001563127.1"/>
</dbReference>
<comment type="similarity">
    <text evidence="1">Belongs to the CCDC124 family.</text>
</comment>
<evidence type="ECO:0000313" key="5">
    <source>
        <dbReference type="EMBL" id="SYZ63855.1"/>
    </source>
</evidence>
<dbReference type="GO" id="GO:0005634">
    <property type="term" value="C:nucleus"/>
    <property type="evidence" value="ECO:0007669"/>
    <property type="project" value="TreeGrafter"/>
</dbReference>
<gene>
    <name evidence="5" type="ORF">LBRM2904_13.0650</name>
</gene>
<feature type="compositionally biased region" description="Acidic residues" evidence="3">
    <location>
        <begin position="259"/>
        <end position="270"/>
    </location>
</feature>
<evidence type="ECO:0000256" key="1">
    <source>
        <dbReference type="ARBA" id="ARBA00008296"/>
    </source>
</evidence>
<accession>A0A3P3Z0T4</accession>
<evidence type="ECO:0000256" key="3">
    <source>
        <dbReference type="SAM" id="MobiDB-lite"/>
    </source>
</evidence>
<dbReference type="KEGG" id="lbz:LBRM_13_0340"/>
<feature type="domain" description="Coiled-coil" evidence="4">
    <location>
        <begin position="155"/>
        <end position="236"/>
    </location>
</feature>
<dbReference type="Proteomes" id="UP000319462">
    <property type="component" value="Chromosome 13"/>
</dbReference>
<feature type="region of interest" description="Disordered" evidence="3">
    <location>
        <begin position="1"/>
        <end position="95"/>
    </location>
</feature>
<evidence type="ECO:0000259" key="4">
    <source>
        <dbReference type="Pfam" id="PF06244"/>
    </source>
</evidence>
<protein>
    <submittedName>
        <fullName evidence="5">Protein_of_uncharacterized_function_(DUF1014)</fullName>
    </submittedName>
</protein>
<sequence>MPSGPKSNKYTNRHSEEARLRDEERRIDSRAAREAAKENAQWAETDPKVLKKMEKQREMEQKQAEKASRVAEKREQLEEEEREMSAKVPKKVAQRQIQKDLAKMLADYDKERNAVKAGQHGAVVEQVKTEEVTLPSGNVNRKQGVAAHPAAESESNTVKASGSVTDVLAALEKSGNAAGVAEIPDSRHIGKRAKVLYKAFYAEHLSQVKEERPGLRRTQYNDIIWEMWQKSPTNPFVMRNEKIAHERLEAERRWMEGDSNGEDEEEGEVEGGDRCAAK</sequence>
<organism evidence="5 6">
    <name type="scientific">Leishmania braziliensis MHOM/BR/75/M2904</name>
    <dbReference type="NCBI Taxonomy" id="420245"/>
    <lineage>
        <taxon>Eukaryota</taxon>
        <taxon>Discoba</taxon>
        <taxon>Euglenozoa</taxon>
        <taxon>Kinetoplastea</taxon>
        <taxon>Metakinetoplastina</taxon>
        <taxon>Trypanosomatida</taxon>
        <taxon>Trypanosomatidae</taxon>
        <taxon>Leishmaniinae</taxon>
        <taxon>Leishmania</taxon>
        <taxon>Leishmania braziliensis species complex</taxon>
    </lineage>
</organism>
<dbReference type="Pfam" id="PF06244">
    <property type="entry name" value="Ccdc124"/>
    <property type="match status" value="1"/>
</dbReference>
<reference evidence="5 6" key="1">
    <citation type="submission" date="2018-09" db="EMBL/GenBank/DDBJ databases">
        <authorList>
            <person name="Peiro R."/>
            <person name="Begona"/>
            <person name="Cbmso G."/>
            <person name="Lopez M."/>
            <person name="Gonzalez S."/>
        </authorList>
    </citation>
    <scope>NUCLEOTIDE SEQUENCE [LARGE SCALE GENOMIC DNA]</scope>
</reference>
<feature type="compositionally biased region" description="Polar residues" evidence="3">
    <location>
        <begin position="1"/>
        <end position="10"/>
    </location>
</feature>
<feature type="compositionally biased region" description="Basic and acidic residues" evidence="3">
    <location>
        <begin position="13"/>
        <end position="37"/>
    </location>
</feature>
<dbReference type="PANTHER" id="PTHR21680">
    <property type="entry name" value="COILED-COIL DOMAIN-CONTAINING PROTEIN 124"/>
    <property type="match status" value="1"/>
</dbReference>
<dbReference type="VEuPathDB" id="TriTrypDB:LbrM.13.0340"/>
<dbReference type="InterPro" id="IPR054414">
    <property type="entry name" value="Ccdc124/Oxs1_C"/>
</dbReference>
<dbReference type="GO" id="GO:0006366">
    <property type="term" value="P:transcription by RNA polymerase II"/>
    <property type="evidence" value="ECO:0007669"/>
    <property type="project" value="TreeGrafter"/>
</dbReference>